<dbReference type="EMBL" id="BFAA01000402">
    <property type="protein sequence ID" value="GCB71891.1"/>
    <property type="molecule type" value="Genomic_DNA"/>
</dbReference>
<organism evidence="1 2">
    <name type="scientific">Scyliorhinus torazame</name>
    <name type="common">Cloudy catshark</name>
    <name type="synonym">Catulus torazame</name>
    <dbReference type="NCBI Taxonomy" id="75743"/>
    <lineage>
        <taxon>Eukaryota</taxon>
        <taxon>Metazoa</taxon>
        <taxon>Chordata</taxon>
        <taxon>Craniata</taxon>
        <taxon>Vertebrata</taxon>
        <taxon>Chondrichthyes</taxon>
        <taxon>Elasmobranchii</taxon>
        <taxon>Galeomorphii</taxon>
        <taxon>Galeoidea</taxon>
        <taxon>Carcharhiniformes</taxon>
        <taxon>Scyliorhinidae</taxon>
        <taxon>Scyliorhinus</taxon>
    </lineage>
</organism>
<gene>
    <name evidence="1" type="ORF">scyTo_0001735</name>
</gene>
<dbReference type="PANTHER" id="PTHR46464">
    <property type="entry name" value="ANK_REP_REGION DOMAIN-CONTAINING PROTEIN"/>
    <property type="match status" value="1"/>
</dbReference>
<evidence type="ECO:0000313" key="2">
    <source>
        <dbReference type="Proteomes" id="UP000288216"/>
    </source>
</evidence>
<keyword evidence="2" id="KW-1185">Reference proteome</keyword>
<dbReference type="STRING" id="75743.A0A401PFJ5"/>
<dbReference type="AlphaFoldDB" id="A0A401PFJ5"/>
<sequence>MATKMTASAILGKYNLSDLQELLTIASCNWLQSADEFHVPVKYPSGLSSQMKDFSYSNAVILAPVVPDAPLNYKDIHQILRELVLGIYILNQVPTIYLDGNYDCSTTCLLSPAYHDTLIGQILINVDYTMKALWHGVYMPTEKRKRFSEIWPSILDVDVGGTSKTEEDILSEFIKAGLIDIATDPDFEEIYTADVYFDPSYDPNGCLEVQLFMQYVNDFLLQMNPHITSIKQQKNVFMYDAAYTISNAVRLTEEEIDLVAYQRLQQRLILQQKLVEMYLERKAEVHRNISYLKLIAFLVPFLIALKGKKKVPSLTRLLPPISGKDYHL</sequence>
<dbReference type="OrthoDB" id="1683831at2759"/>
<name>A0A401PFJ5_SCYTO</name>
<dbReference type="PANTHER" id="PTHR46464:SF1">
    <property type="entry name" value="ANKYRIN AND ARMADILLO REPEAT-CONTAINING PROTEIN"/>
    <property type="match status" value="1"/>
</dbReference>
<dbReference type="OMA" id="GNYDCST"/>
<accession>A0A401PFJ5</accession>
<comment type="caution">
    <text evidence="1">The sequence shown here is derived from an EMBL/GenBank/DDBJ whole genome shotgun (WGS) entry which is preliminary data.</text>
</comment>
<reference evidence="1 2" key="1">
    <citation type="journal article" date="2018" name="Nat. Ecol. Evol.">
        <title>Shark genomes provide insights into elasmobranch evolution and the origin of vertebrates.</title>
        <authorList>
            <person name="Hara Y"/>
            <person name="Yamaguchi K"/>
            <person name="Onimaru K"/>
            <person name="Kadota M"/>
            <person name="Koyanagi M"/>
            <person name="Keeley SD"/>
            <person name="Tatsumi K"/>
            <person name="Tanaka K"/>
            <person name="Motone F"/>
            <person name="Kageyama Y"/>
            <person name="Nozu R"/>
            <person name="Adachi N"/>
            <person name="Nishimura O"/>
            <person name="Nakagawa R"/>
            <person name="Tanegashima C"/>
            <person name="Kiyatake I"/>
            <person name="Matsumoto R"/>
            <person name="Murakumo K"/>
            <person name="Nishida K"/>
            <person name="Terakita A"/>
            <person name="Kuratani S"/>
            <person name="Sato K"/>
            <person name="Hyodo S Kuraku.S."/>
        </authorList>
    </citation>
    <scope>NUCLEOTIDE SEQUENCE [LARGE SCALE GENOMIC DNA]</scope>
</reference>
<protein>
    <submittedName>
        <fullName evidence="1">Uncharacterized protein</fullName>
    </submittedName>
</protein>
<dbReference type="InterPro" id="IPR043379">
    <property type="entry name" value="ANKAR"/>
</dbReference>
<dbReference type="Proteomes" id="UP000288216">
    <property type="component" value="Unassembled WGS sequence"/>
</dbReference>
<evidence type="ECO:0000313" key="1">
    <source>
        <dbReference type="EMBL" id="GCB71891.1"/>
    </source>
</evidence>
<proteinExistence type="predicted"/>